<evidence type="ECO:0000259" key="21">
    <source>
        <dbReference type="Pfam" id="PF16212"/>
    </source>
</evidence>
<dbReference type="FunFam" id="3.40.50.1000:FF:000009">
    <property type="entry name" value="Phospholipid-transporting ATPase"/>
    <property type="match status" value="1"/>
</dbReference>
<dbReference type="PANTHER" id="PTHR24092">
    <property type="entry name" value="PROBABLE PHOSPHOLIPID-TRANSPORTING ATPASE"/>
    <property type="match status" value="1"/>
</dbReference>
<dbReference type="NCBIfam" id="TIGR01652">
    <property type="entry name" value="ATPase-Plipid"/>
    <property type="match status" value="1"/>
</dbReference>
<dbReference type="Pfam" id="PF16212">
    <property type="entry name" value="PhoLip_ATPase_C"/>
    <property type="match status" value="1"/>
</dbReference>
<feature type="binding site" evidence="16">
    <location>
        <position position="458"/>
    </location>
    <ligand>
        <name>ATP</name>
        <dbReference type="ChEBI" id="CHEBI:30616"/>
    </ligand>
</feature>
<evidence type="ECO:0000256" key="11">
    <source>
        <dbReference type="ARBA" id="ARBA00022989"/>
    </source>
</evidence>
<dbReference type="OrthoDB" id="377733at2759"/>
<feature type="binding site" evidence="16">
    <location>
        <position position="805"/>
    </location>
    <ligand>
        <name>ATP</name>
        <dbReference type="ChEBI" id="CHEBI:30616"/>
    </ligand>
</feature>
<feature type="transmembrane region" description="Helical" evidence="18">
    <location>
        <begin position="1037"/>
        <end position="1063"/>
    </location>
</feature>
<dbReference type="SUPFAM" id="SSF81660">
    <property type="entry name" value="Metal cation-transporting ATPase, ATP-binding domain N"/>
    <property type="match status" value="1"/>
</dbReference>
<feature type="binding site" evidence="16">
    <location>
        <position position="457"/>
    </location>
    <ligand>
        <name>ATP</name>
        <dbReference type="ChEBI" id="CHEBI:30616"/>
    </ligand>
</feature>
<reference evidence="22 23" key="1">
    <citation type="journal article" date="2018" name="Genome Biol. Evol.">
        <title>Multiple Roots of Fruiting Body Formation in Amoebozoa.</title>
        <authorList>
            <person name="Hillmann F."/>
            <person name="Forbes G."/>
            <person name="Novohradska S."/>
            <person name="Ferling I."/>
            <person name="Riege K."/>
            <person name="Groth M."/>
            <person name="Westermann M."/>
            <person name="Marz M."/>
            <person name="Spaller T."/>
            <person name="Winckler T."/>
            <person name="Schaap P."/>
            <person name="Glockner G."/>
        </authorList>
    </citation>
    <scope>NUCLEOTIDE SEQUENCE [LARGE SCALE GENOMIC DNA]</scope>
    <source>
        <strain evidence="22 23">Jena</strain>
    </source>
</reference>
<evidence type="ECO:0000256" key="16">
    <source>
        <dbReference type="PIRSR" id="PIRSR606539-2"/>
    </source>
</evidence>
<feature type="transmembrane region" description="Helical" evidence="18">
    <location>
        <begin position="879"/>
        <end position="901"/>
    </location>
</feature>
<evidence type="ECO:0000256" key="2">
    <source>
        <dbReference type="ARBA" id="ARBA00004127"/>
    </source>
</evidence>
<dbReference type="GO" id="GO:0005524">
    <property type="term" value="F:ATP binding"/>
    <property type="evidence" value="ECO:0007669"/>
    <property type="project" value="UniProtKB-UniRule"/>
</dbReference>
<dbReference type="InterPro" id="IPR036412">
    <property type="entry name" value="HAD-like_sf"/>
</dbReference>
<evidence type="ECO:0000256" key="9">
    <source>
        <dbReference type="ARBA" id="ARBA00022842"/>
    </source>
</evidence>
<evidence type="ECO:0000256" key="19">
    <source>
        <dbReference type="SAM" id="MobiDB-lite"/>
    </source>
</evidence>
<dbReference type="SUPFAM" id="SSF81665">
    <property type="entry name" value="Calcium ATPase, transmembrane domain M"/>
    <property type="match status" value="1"/>
</dbReference>
<dbReference type="PROSITE" id="PS00154">
    <property type="entry name" value="ATPASE_E1_E2"/>
    <property type="match status" value="1"/>
</dbReference>
<feature type="transmembrane region" description="Helical" evidence="18">
    <location>
        <begin position="130"/>
        <end position="152"/>
    </location>
</feature>
<evidence type="ECO:0000256" key="5">
    <source>
        <dbReference type="ARBA" id="ARBA00022692"/>
    </source>
</evidence>
<evidence type="ECO:0000256" key="4">
    <source>
        <dbReference type="ARBA" id="ARBA00022448"/>
    </source>
</evidence>
<feature type="transmembrane region" description="Helical" evidence="18">
    <location>
        <begin position="957"/>
        <end position="977"/>
    </location>
</feature>
<name>A0A2P6NFS7_9EUKA</name>
<sequence>MRGSRFNSSKIFGGLVGHRYRPLSQSFDLEDTHRSSSDSLRSSKTNLRDSIPLDDFSLPREDNSSQESSNASSRTHTTISRIAQIFCSPIAWMNRETPHEERTIDMSLERQRRNFPANVIRNQKYNPWTFIFVILYEQFRFFFNAYFLAVALSQFIPALKVGFLFTYISPLIFVLTITVGKEAYDDIKRGIRDREANGKIYKKLSSRGMIDVPSSTIRVGDLIYVDKDDRIPADMVFLRTKEKGGACFIRTDQLDGETDWKLRRAVSYTQRLASDEHLIGLKANVFAEKPKKDIYHFVGNFGRYASPDTPTMETEGLTVDNCLWANTVVASGGIIGLIIYTGRDTRSVMNTNIPGTKVGLLDLEINRLSKVLCALLLILSFIMVALKGFDAYWYLYFFRFMLLFSAIIPVSLRVNLDMAKTVYSMMIHRDRSIPGTIVRTSTIPEELGRIEYLLSDKTGTLTSNDMVFKKLHLGSVSFSKESLDEIGTHLRDAYVEERERNTQGSKQKIRRTITTRVRDAIRAIGVCHNVTPVEEEGVKTYQASSPDEVALVKFTDSVGLSLCARDVNHLSLLTPEGEVEEYEILHVFPFTSESKRMGIIVRHKGTSGIYFYMKGADVVMSTIVQHNDWLEEECSTMAREGLRTLVFGRKSLTPEAYGIFTKTSVVDREGAIQKVVQSLETDLDLLCLSGVEDRLQEDVKGTLETLSNAGIKVWMLTGDKVETAKCIATSARLVTRNQSMYTVTNVKTKGEALSQLQAFSLLRETCLVIDGTSLAVCLDSIRDKFIEVACRAPCVVCCRCSPTQKAEIVRAIREIKGAKTCAIGDGGNDVSMIQTADVGIGIVGKEGKQASLAADFSVNQFSFVSRLLYKRSARLGQFIIHRGLIISFIQAVFSAIFYFAAIAIYNGWLIVGYATIYTMAPVFNLVLDEDVPESIVFRFPELYKELQKGRSLSNKTFFIWTFTSVYQGGAIMLLSIALFEDSLVNIVSITFTALILTELANVAYEIHHWTRFMILSESITLLLYLCSMLLLSTYFDITFILSVGFAWRVLLVTLVSCMPLFLFRCIKRRLDPPSYSKLS</sequence>
<feature type="transmembrane region" description="Helical" evidence="18">
    <location>
        <begin position="1012"/>
        <end position="1031"/>
    </location>
</feature>
<organism evidence="22 23">
    <name type="scientific">Planoprotostelium fungivorum</name>
    <dbReference type="NCBI Taxonomy" id="1890364"/>
    <lineage>
        <taxon>Eukaryota</taxon>
        <taxon>Amoebozoa</taxon>
        <taxon>Evosea</taxon>
        <taxon>Variosea</taxon>
        <taxon>Cavosteliida</taxon>
        <taxon>Cavosteliaceae</taxon>
        <taxon>Planoprotostelium</taxon>
    </lineage>
</organism>
<feature type="binding site" evidence="16">
    <location>
        <position position="718"/>
    </location>
    <ligand>
        <name>ATP</name>
        <dbReference type="ChEBI" id="CHEBI:30616"/>
    </ligand>
</feature>
<feature type="domain" description="P-type ATPase N-terminal" evidence="20">
    <location>
        <begin position="109"/>
        <end position="167"/>
    </location>
</feature>
<evidence type="ECO:0000256" key="17">
    <source>
        <dbReference type="PIRSR" id="PIRSR606539-3"/>
    </source>
</evidence>
<keyword evidence="5 18" id="KW-0812">Transmembrane</keyword>
<dbReference type="PANTHER" id="PTHR24092:SF5">
    <property type="entry name" value="PHOSPHOLIPID-TRANSPORTING ATPASE"/>
    <property type="match status" value="1"/>
</dbReference>
<feature type="binding site" evidence="16">
    <location>
        <position position="643"/>
    </location>
    <ligand>
        <name>ATP</name>
        <dbReference type="ChEBI" id="CHEBI:30616"/>
    </ligand>
</feature>
<dbReference type="EMBL" id="MDYQ01000095">
    <property type="protein sequence ID" value="PRP82798.1"/>
    <property type="molecule type" value="Genomic_DNA"/>
</dbReference>
<feature type="binding site" evidence="16">
    <location>
        <position position="719"/>
    </location>
    <ligand>
        <name>ATP</name>
        <dbReference type="ChEBI" id="CHEBI:30616"/>
    </ligand>
</feature>
<feature type="binding site" evidence="17">
    <location>
        <position position="825"/>
    </location>
    <ligand>
        <name>Mg(2+)</name>
        <dbReference type="ChEBI" id="CHEBI:18420"/>
    </ligand>
</feature>
<feature type="binding site" evidence="16">
    <location>
        <position position="548"/>
    </location>
    <ligand>
        <name>ATP</name>
        <dbReference type="ChEBI" id="CHEBI:30616"/>
    </ligand>
</feature>
<feature type="binding site" evidence="16">
    <location>
        <position position="829"/>
    </location>
    <ligand>
        <name>ATP</name>
        <dbReference type="ChEBI" id="CHEBI:30616"/>
    </ligand>
</feature>
<dbReference type="GO" id="GO:0045332">
    <property type="term" value="P:phospholipid translocation"/>
    <property type="evidence" value="ECO:0007669"/>
    <property type="project" value="TreeGrafter"/>
</dbReference>
<dbReference type="InterPro" id="IPR032630">
    <property type="entry name" value="P_typ_ATPase_c"/>
</dbReference>
<feature type="binding site" evidence="16">
    <location>
        <position position="717"/>
    </location>
    <ligand>
        <name>ATP</name>
        <dbReference type="ChEBI" id="CHEBI:30616"/>
    </ligand>
</feature>
<proteinExistence type="inferred from homology"/>
<dbReference type="Proteomes" id="UP000241769">
    <property type="component" value="Unassembled WGS sequence"/>
</dbReference>
<evidence type="ECO:0000256" key="3">
    <source>
        <dbReference type="ARBA" id="ARBA00008109"/>
    </source>
</evidence>
<dbReference type="SUPFAM" id="SSF56784">
    <property type="entry name" value="HAD-like"/>
    <property type="match status" value="1"/>
</dbReference>
<dbReference type="SFLD" id="SFLDG00002">
    <property type="entry name" value="C1.7:_P-type_atpase_like"/>
    <property type="match status" value="1"/>
</dbReference>
<evidence type="ECO:0000259" key="20">
    <source>
        <dbReference type="Pfam" id="PF16209"/>
    </source>
</evidence>
<dbReference type="InterPro" id="IPR008250">
    <property type="entry name" value="ATPase_P-typ_transduc_dom_A_sf"/>
</dbReference>
<dbReference type="GO" id="GO:0006897">
    <property type="term" value="P:endocytosis"/>
    <property type="evidence" value="ECO:0007669"/>
    <property type="project" value="TreeGrafter"/>
</dbReference>
<dbReference type="FunCoup" id="A0A2P6NFS7">
    <property type="interactions" value="212"/>
</dbReference>
<dbReference type="GO" id="GO:0140326">
    <property type="term" value="F:ATPase-coupled intramembrane lipid transporter activity"/>
    <property type="evidence" value="ECO:0007669"/>
    <property type="project" value="UniProtKB-EC"/>
</dbReference>
<evidence type="ECO:0000256" key="18">
    <source>
        <dbReference type="RuleBase" id="RU362033"/>
    </source>
</evidence>
<evidence type="ECO:0000256" key="13">
    <source>
        <dbReference type="ARBA" id="ARBA00023136"/>
    </source>
</evidence>
<feature type="binding site" evidence="16">
    <location>
        <position position="590"/>
    </location>
    <ligand>
        <name>ATP</name>
        <dbReference type="ChEBI" id="CHEBI:30616"/>
    </ligand>
</feature>
<dbReference type="Gene3D" id="3.40.1110.10">
    <property type="entry name" value="Calcium-transporting ATPase, cytoplasmic domain N"/>
    <property type="match status" value="1"/>
</dbReference>
<dbReference type="InterPro" id="IPR023298">
    <property type="entry name" value="ATPase_P-typ_TM_dom_sf"/>
</dbReference>
<dbReference type="GO" id="GO:0016887">
    <property type="term" value="F:ATP hydrolysis activity"/>
    <property type="evidence" value="ECO:0007669"/>
    <property type="project" value="InterPro"/>
</dbReference>
<evidence type="ECO:0000256" key="6">
    <source>
        <dbReference type="ARBA" id="ARBA00022723"/>
    </source>
</evidence>
<evidence type="ECO:0000256" key="7">
    <source>
        <dbReference type="ARBA" id="ARBA00022741"/>
    </source>
</evidence>
<dbReference type="InterPro" id="IPR032631">
    <property type="entry name" value="P-type_ATPase_N"/>
</dbReference>
<feature type="binding site" evidence="16">
    <location>
        <position position="799"/>
    </location>
    <ligand>
        <name>ATP</name>
        <dbReference type="ChEBI" id="CHEBI:30616"/>
    </ligand>
</feature>
<dbReference type="GO" id="GO:0005768">
    <property type="term" value="C:endosome"/>
    <property type="evidence" value="ECO:0007669"/>
    <property type="project" value="TreeGrafter"/>
</dbReference>
<keyword evidence="11 18" id="KW-1133">Transmembrane helix</keyword>
<feature type="domain" description="P-type ATPase C-terminal" evidence="21">
    <location>
        <begin position="852"/>
        <end position="1072"/>
    </location>
</feature>
<comment type="cofactor">
    <cofactor evidence="1 17">
        <name>Mg(2+)</name>
        <dbReference type="ChEBI" id="CHEBI:18420"/>
    </cofactor>
</comment>
<dbReference type="AlphaFoldDB" id="A0A2P6NFS7"/>
<dbReference type="GO" id="GO:0005802">
    <property type="term" value="C:trans-Golgi network"/>
    <property type="evidence" value="ECO:0007669"/>
    <property type="project" value="TreeGrafter"/>
</dbReference>
<accession>A0A2P6NFS7</accession>
<keyword evidence="13 18" id="KW-0472">Membrane</keyword>
<feature type="binding site" evidence="16">
    <location>
        <position position="456"/>
    </location>
    <ligand>
        <name>ATP</name>
        <dbReference type="ChEBI" id="CHEBI:30616"/>
    </ligand>
</feature>
<comment type="caution">
    <text evidence="22">The sequence shown here is derived from an EMBL/GenBank/DDBJ whole genome shotgun (WGS) entry which is preliminary data.</text>
</comment>
<feature type="transmembrane region" description="Helical" evidence="18">
    <location>
        <begin position="983"/>
        <end position="1000"/>
    </location>
</feature>
<evidence type="ECO:0000256" key="15">
    <source>
        <dbReference type="PIRSR" id="PIRSR606539-1"/>
    </source>
</evidence>
<feature type="binding site" evidence="17">
    <location>
        <position position="458"/>
    </location>
    <ligand>
        <name>Mg(2+)</name>
        <dbReference type="ChEBI" id="CHEBI:18420"/>
    </ligand>
</feature>
<dbReference type="GO" id="GO:0005886">
    <property type="term" value="C:plasma membrane"/>
    <property type="evidence" value="ECO:0007669"/>
    <property type="project" value="TreeGrafter"/>
</dbReference>
<dbReference type="PRINTS" id="PR00119">
    <property type="entry name" value="CATATPASE"/>
</dbReference>
<keyword evidence="12" id="KW-0445">Lipid transport</keyword>
<dbReference type="InterPro" id="IPR044492">
    <property type="entry name" value="P_typ_ATPase_HD_dom"/>
</dbReference>
<dbReference type="Pfam" id="PF16209">
    <property type="entry name" value="PhoLip_ATPase_N"/>
    <property type="match status" value="1"/>
</dbReference>
<keyword evidence="4" id="KW-0813">Transport</keyword>
<gene>
    <name evidence="22" type="ORF">PROFUN_10013</name>
</gene>
<feature type="transmembrane region" description="Helical" evidence="18">
    <location>
        <begin position="164"/>
        <end position="184"/>
    </location>
</feature>
<dbReference type="GO" id="GO:0006890">
    <property type="term" value="P:retrograde vesicle-mediated transport, Golgi to endoplasmic reticulum"/>
    <property type="evidence" value="ECO:0007669"/>
    <property type="project" value="TreeGrafter"/>
</dbReference>
<keyword evidence="7 16" id="KW-0547">Nucleotide-binding</keyword>
<comment type="catalytic activity">
    <reaction evidence="14 18">
        <text>ATP + H2O + phospholipidSide 1 = ADP + phosphate + phospholipidSide 2.</text>
        <dbReference type="EC" id="7.6.2.1"/>
    </reaction>
</comment>
<dbReference type="STRING" id="1890364.A0A2P6NFS7"/>
<dbReference type="NCBIfam" id="TIGR01494">
    <property type="entry name" value="ATPase_P-type"/>
    <property type="match status" value="2"/>
</dbReference>
<dbReference type="InParanoid" id="A0A2P6NFS7"/>
<evidence type="ECO:0000256" key="8">
    <source>
        <dbReference type="ARBA" id="ARBA00022840"/>
    </source>
</evidence>
<evidence type="ECO:0000256" key="14">
    <source>
        <dbReference type="ARBA" id="ARBA00034036"/>
    </source>
</evidence>
<feature type="binding site" evidence="17">
    <location>
        <position position="456"/>
    </location>
    <ligand>
        <name>Mg(2+)</name>
        <dbReference type="ChEBI" id="CHEBI:18420"/>
    </ligand>
</feature>
<feature type="region of interest" description="Disordered" evidence="19">
    <location>
        <begin position="30"/>
        <end position="76"/>
    </location>
</feature>
<dbReference type="SFLD" id="SFLDS00003">
    <property type="entry name" value="Haloacid_Dehalogenase"/>
    <property type="match status" value="1"/>
</dbReference>
<dbReference type="EC" id="7.6.2.1" evidence="18"/>
<evidence type="ECO:0000256" key="12">
    <source>
        <dbReference type="ARBA" id="ARBA00023055"/>
    </source>
</evidence>
<dbReference type="Gene3D" id="2.70.150.10">
    <property type="entry name" value="Calcium-transporting ATPase, cytoplasmic transduction domain A"/>
    <property type="match status" value="1"/>
</dbReference>
<dbReference type="SFLD" id="SFLDF00027">
    <property type="entry name" value="p-type_atpase"/>
    <property type="match status" value="1"/>
</dbReference>
<feature type="transmembrane region" description="Helical" evidence="18">
    <location>
        <begin position="371"/>
        <end position="389"/>
    </location>
</feature>
<feature type="binding site" evidence="16">
    <location>
        <position position="614"/>
    </location>
    <ligand>
        <name>ATP</name>
        <dbReference type="ChEBI" id="CHEBI:30616"/>
    </ligand>
</feature>
<dbReference type="InterPro" id="IPR001757">
    <property type="entry name" value="P_typ_ATPase"/>
</dbReference>
<evidence type="ECO:0000256" key="1">
    <source>
        <dbReference type="ARBA" id="ARBA00001946"/>
    </source>
</evidence>
<dbReference type="SUPFAM" id="SSF81653">
    <property type="entry name" value="Calcium ATPase, transduction domain A"/>
    <property type="match status" value="1"/>
</dbReference>
<keyword evidence="9 17" id="KW-0460">Magnesium</keyword>
<dbReference type="InterPro" id="IPR006539">
    <property type="entry name" value="P-type_ATPase_IV"/>
</dbReference>
<evidence type="ECO:0000256" key="10">
    <source>
        <dbReference type="ARBA" id="ARBA00022967"/>
    </source>
</evidence>
<dbReference type="InterPro" id="IPR023214">
    <property type="entry name" value="HAD_sf"/>
</dbReference>
<evidence type="ECO:0000313" key="23">
    <source>
        <dbReference type="Proteomes" id="UP000241769"/>
    </source>
</evidence>
<evidence type="ECO:0000313" key="22">
    <source>
        <dbReference type="EMBL" id="PRP82798.1"/>
    </source>
</evidence>
<dbReference type="InterPro" id="IPR023299">
    <property type="entry name" value="ATPase_P-typ_cyto_dom_N"/>
</dbReference>
<keyword evidence="10 18" id="KW-1278">Translocase</keyword>
<protein>
    <recommendedName>
        <fullName evidence="18">Phospholipid-transporting ATPase</fullName>
        <ecNumber evidence="18">7.6.2.1</ecNumber>
    </recommendedName>
</protein>
<keyword evidence="23" id="KW-1185">Reference proteome</keyword>
<dbReference type="Pfam" id="PF13246">
    <property type="entry name" value="Cation_ATPase"/>
    <property type="match status" value="1"/>
</dbReference>
<dbReference type="GO" id="GO:0000287">
    <property type="term" value="F:magnesium ion binding"/>
    <property type="evidence" value="ECO:0007669"/>
    <property type="project" value="UniProtKB-UniRule"/>
</dbReference>
<keyword evidence="6 17" id="KW-0479">Metal-binding</keyword>
<dbReference type="InterPro" id="IPR018303">
    <property type="entry name" value="ATPase_P-typ_P_site"/>
</dbReference>
<comment type="similarity">
    <text evidence="3 18">Belongs to the cation transport ATPase (P-type) (TC 3.A.3) family. Type IV subfamily.</text>
</comment>
<feature type="active site" description="4-aspartylphosphate intermediate" evidence="15">
    <location>
        <position position="456"/>
    </location>
</feature>
<dbReference type="Gene3D" id="3.40.50.1000">
    <property type="entry name" value="HAD superfamily/HAD-like"/>
    <property type="match status" value="1"/>
</dbReference>
<comment type="subcellular location">
    <subcellularLocation>
        <location evidence="2">Endomembrane system</location>
        <topology evidence="2">Multi-pass membrane protein</topology>
    </subcellularLocation>
    <subcellularLocation>
        <location evidence="18">Membrane</location>
        <topology evidence="18">Multi-pass membrane protein</topology>
    </subcellularLocation>
</comment>
<feature type="binding site" evidence="17">
    <location>
        <position position="829"/>
    </location>
    <ligand>
        <name>Mg(2+)</name>
        <dbReference type="ChEBI" id="CHEBI:18420"/>
    </ligand>
</feature>
<keyword evidence="8 16" id="KW-0067">ATP-binding</keyword>
<feature type="binding site" evidence="16">
    <location>
        <position position="828"/>
    </location>
    <ligand>
        <name>ATP</name>
        <dbReference type="ChEBI" id="CHEBI:30616"/>
    </ligand>
</feature>